<dbReference type="InterPro" id="IPR007409">
    <property type="entry name" value="Restrct_endonuc_type1_HsdR_N"/>
</dbReference>
<comment type="caution">
    <text evidence="2">The sequence shown here is derived from an EMBL/GenBank/DDBJ whole genome shotgun (WGS) entry which is preliminary data.</text>
</comment>
<organism evidence="2">
    <name type="scientific">mine drainage metagenome</name>
    <dbReference type="NCBI Taxonomy" id="410659"/>
    <lineage>
        <taxon>unclassified sequences</taxon>
        <taxon>metagenomes</taxon>
        <taxon>ecological metagenomes</taxon>
    </lineage>
</organism>
<evidence type="ECO:0000313" key="2">
    <source>
        <dbReference type="EMBL" id="EQD39166.1"/>
    </source>
</evidence>
<feature type="non-terminal residue" evidence="2">
    <location>
        <position position="76"/>
    </location>
</feature>
<dbReference type="EMBL" id="AUZX01012489">
    <property type="protein sequence ID" value="EQD39166.1"/>
    <property type="molecule type" value="Genomic_DNA"/>
</dbReference>
<dbReference type="GO" id="GO:0009035">
    <property type="term" value="F:type I site-specific deoxyribonuclease activity"/>
    <property type="evidence" value="ECO:0007669"/>
    <property type="project" value="UniProtKB-EC"/>
</dbReference>
<name>T0YU96_9ZZZZ</name>
<accession>T0YU96</accession>
<reference evidence="2" key="1">
    <citation type="submission" date="2013-08" db="EMBL/GenBank/DDBJ databases">
        <authorList>
            <person name="Mendez C."/>
            <person name="Richter M."/>
            <person name="Ferrer M."/>
            <person name="Sanchez J."/>
        </authorList>
    </citation>
    <scope>NUCLEOTIDE SEQUENCE</scope>
</reference>
<protein>
    <submittedName>
        <fullName evidence="2">Type I endonuclease restriction R subunit</fullName>
    </submittedName>
</protein>
<dbReference type="GO" id="GO:0009307">
    <property type="term" value="P:DNA restriction-modification system"/>
    <property type="evidence" value="ECO:0007669"/>
    <property type="project" value="UniProtKB-KW"/>
</dbReference>
<evidence type="ECO:0000259" key="1">
    <source>
        <dbReference type="Pfam" id="PF04313"/>
    </source>
</evidence>
<reference evidence="2" key="2">
    <citation type="journal article" date="2014" name="ISME J.">
        <title>Microbial stratification in low pH oxic and suboxic macroscopic growths along an acid mine drainage.</title>
        <authorList>
            <person name="Mendez-Garcia C."/>
            <person name="Mesa V."/>
            <person name="Sprenger R.R."/>
            <person name="Richter M."/>
            <person name="Diez M.S."/>
            <person name="Solano J."/>
            <person name="Bargiela R."/>
            <person name="Golyshina O.V."/>
            <person name="Manteca A."/>
            <person name="Ramos J.L."/>
            <person name="Gallego J.R."/>
            <person name="Llorente I."/>
            <person name="Martins Dos Santos V.A."/>
            <person name="Jensen O.N."/>
            <person name="Pelaez A.I."/>
            <person name="Sanchez J."/>
            <person name="Ferrer M."/>
        </authorList>
    </citation>
    <scope>NUCLEOTIDE SEQUENCE</scope>
</reference>
<sequence length="76" mass="8489">MTRGLTEADVEETALHWLRGLGWQVKYGPDLACGMPEAERSDPGYRDVILEGRLRDALARLNPELPAEALADAQRR</sequence>
<dbReference type="GO" id="GO:0003677">
    <property type="term" value="F:DNA binding"/>
    <property type="evidence" value="ECO:0007669"/>
    <property type="project" value="UniProtKB-KW"/>
</dbReference>
<keyword evidence="2" id="KW-0378">Hydrolase</keyword>
<dbReference type="GO" id="GO:0005524">
    <property type="term" value="F:ATP binding"/>
    <property type="evidence" value="ECO:0007669"/>
    <property type="project" value="UniProtKB-KW"/>
</dbReference>
<feature type="domain" description="Restriction endonuclease type I HsdR N-terminal" evidence="1">
    <location>
        <begin position="5"/>
        <end position="71"/>
    </location>
</feature>
<gene>
    <name evidence="2" type="ORF">B1A_16987</name>
</gene>
<dbReference type="Pfam" id="PF04313">
    <property type="entry name" value="HSDR_N"/>
    <property type="match status" value="1"/>
</dbReference>
<dbReference type="AlphaFoldDB" id="T0YU96"/>
<proteinExistence type="predicted"/>
<keyword evidence="2" id="KW-0255">Endonuclease</keyword>
<keyword evidence="2" id="KW-0540">Nuclease</keyword>